<evidence type="ECO:0000256" key="2">
    <source>
        <dbReference type="ARBA" id="ARBA00022729"/>
    </source>
</evidence>
<comment type="caution">
    <text evidence="6">The sequence shown here is derived from an EMBL/GenBank/DDBJ whole genome shotgun (WGS) entry which is preliminary data.</text>
</comment>
<evidence type="ECO:0000313" key="7">
    <source>
        <dbReference type="Proteomes" id="UP000481033"/>
    </source>
</evidence>
<sequence>MTPDGGGDFRKTETGQDLFSIKVFLVATGILGAAFLGLTWISRGELGLSDGTAQTPSEEAQLEPAESDASKGFPSQLSQGEQILLATSALPIKQEGAAAIASGDYGAAVTAFERARRADVSDPETLVYLNNARIGEQEAYGLAIVVPLKSDPTTASSLLRGVAQAQTEINQAGGIQGKSLRIFLADDQEDVAIAQQIATDLSEFPDVVGVLGHNTTETANATSEIYTASALPFVSTSAGASPAIKQLLANDLPIADALAFYMARLNHRTAILFYDGNSDSSLAFKSNFEKALQANQGTMTAEVNLAELSASPPTETPTAEIFVLSPGDSPLKTATESIEIIPNDQVDHFYRHVFGGHELFSPEVLNLFGSMATGTILAVPEALYQSAASPFSEPTQDLWEKSTDWSTSASYNLTQAVITGLKQSPTRQGVQQAIDSNTNDAVRLLRVSINPDTRTGYELLSLGVMTKDGFQPEG</sequence>
<feature type="region of interest" description="Disordered" evidence="3">
    <location>
        <begin position="51"/>
        <end position="74"/>
    </location>
</feature>
<feature type="transmembrane region" description="Helical" evidence="4">
    <location>
        <begin position="20"/>
        <end position="41"/>
    </location>
</feature>
<accession>A0A6M0RFG7</accession>
<dbReference type="RefSeq" id="WP_163696141.1">
    <property type="nucleotide sequence ID" value="NZ_QXHD01000003.1"/>
</dbReference>
<dbReference type="InterPro" id="IPR028082">
    <property type="entry name" value="Peripla_BP_I"/>
</dbReference>
<evidence type="ECO:0000313" key="6">
    <source>
        <dbReference type="EMBL" id="NEZ54512.1"/>
    </source>
</evidence>
<name>A0A6M0RFG7_9CYAN</name>
<dbReference type="EMBL" id="QXHD01000003">
    <property type="protein sequence ID" value="NEZ54512.1"/>
    <property type="molecule type" value="Genomic_DNA"/>
</dbReference>
<keyword evidence="4" id="KW-1133">Transmembrane helix</keyword>
<keyword evidence="4" id="KW-0472">Membrane</keyword>
<dbReference type="PANTHER" id="PTHR30483:SF6">
    <property type="entry name" value="PERIPLASMIC BINDING PROTEIN OF ABC TRANSPORTER FOR NATURAL AMINO ACIDS"/>
    <property type="match status" value="1"/>
</dbReference>
<dbReference type="Proteomes" id="UP000481033">
    <property type="component" value="Unassembled WGS sequence"/>
</dbReference>
<protein>
    <recommendedName>
        <fullName evidence="5">Leucine-binding protein domain-containing protein</fullName>
    </recommendedName>
</protein>
<dbReference type="AlphaFoldDB" id="A0A6M0RFG7"/>
<gene>
    <name evidence="6" type="ORF">DXZ20_02150</name>
</gene>
<organism evidence="6 7">
    <name type="scientific">Adonisia turfae CCMR0081</name>
    <dbReference type="NCBI Taxonomy" id="2292702"/>
    <lineage>
        <taxon>Bacteria</taxon>
        <taxon>Bacillati</taxon>
        <taxon>Cyanobacteriota</taxon>
        <taxon>Adonisia</taxon>
        <taxon>Adonisia turfae</taxon>
    </lineage>
</organism>
<reference evidence="6 7" key="1">
    <citation type="journal article" date="2020" name="Microb. Ecol.">
        <title>Ecogenomics of the Marine Benthic Filamentous Cyanobacterium Adonisia.</title>
        <authorList>
            <person name="Walter J.M."/>
            <person name="Coutinho F.H."/>
            <person name="Leomil L."/>
            <person name="Hargreaves P.I."/>
            <person name="Campeao M.E."/>
            <person name="Vieira V.V."/>
            <person name="Silva B.S."/>
            <person name="Fistarol G.O."/>
            <person name="Salomon P.S."/>
            <person name="Sawabe T."/>
            <person name="Mino S."/>
            <person name="Hosokawa M."/>
            <person name="Miyashita H."/>
            <person name="Maruyama F."/>
            <person name="van Verk M.C."/>
            <person name="Dutilh B.E."/>
            <person name="Thompson C.C."/>
            <person name="Thompson F.L."/>
        </authorList>
    </citation>
    <scope>NUCLEOTIDE SEQUENCE [LARGE SCALE GENOMIC DNA]</scope>
    <source>
        <strain evidence="6 7">CCMR0081</strain>
    </source>
</reference>
<dbReference type="InterPro" id="IPR051010">
    <property type="entry name" value="BCAA_transport"/>
</dbReference>
<dbReference type="PANTHER" id="PTHR30483">
    <property type="entry name" value="LEUCINE-SPECIFIC-BINDING PROTEIN"/>
    <property type="match status" value="1"/>
</dbReference>
<dbReference type="CDD" id="cd06268">
    <property type="entry name" value="PBP1_ABC_transporter_LIVBP-like"/>
    <property type="match status" value="1"/>
</dbReference>
<evidence type="ECO:0000256" key="4">
    <source>
        <dbReference type="SAM" id="Phobius"/>
    </source>
</evidence>
<keyword evidence="7" id="KW-1185">Reference proteome</keyword>
<proteinExistence type="inferred from homology"/>
<comment type="similarity">
    <text evidence="1">Belongs to the leucine-binding protein family.</text>
</comment>
<feature type="domain" description="Leucine-binding protein" evidence="5">
    <location>
        <begin position="153"/>
        <end position="304"/>
    </location>
</feature>
<evidence type="ECO:0000259" key="5">
    <source>
        <dbReference type="Pfam" id="PF13458"/>
    </source>
</evidence>
<dbReference type="Gene3D" id="3.40.50.2300">
    <property type="match status" value="2"/>
</dbReference>
<keyword evidence="4" id="KW-0812">Transmembrane</keyword>
<dbReference type="Pfam" id="PF13458">
    <property type="entry name" value="Peripla_BP_6"/>
    <property type="match status" value="1"/>
</dbReference>
<evidence type="ECO:0000256" key="3">
    <source>
        <dbReference type="SAM" id="MobiDB-lite"/>
    </source>
</evidence>
<keyword evidence="2" id="KW-0732">Signal</keyword>
<dbReference type="InterPro" id="IPR028081">
    <property type="entry name" value="Leu-bd"/>
</dbReference>
<evidence type="ECO:0000256" key="1">
    <source>
        <dbReference type="ARBA" id="ARBA00010062"/>
    </source>
</evidence>
<dbReference type="SUPFAM" id="SSF53822">
    <property type="entry name" value="Periplasmic binding protein-like I"/>
    <property type="match status" value="1"/>
</dbReference>